<feature type="compositionally biased region" description="Low complexity" evidence="1">
    <location>
        <begin position="812"/>
        <end position="824"/>
    </location>
</feature>
<organism evidence="2 3">
    <name type="scientific">Edaphochlamys debaryana</name>
    <dbReference type="NCBI Taxonomy" id="47281"/>
    <lineage>
        <taxon>Eukaryota</taxon>
        <taxon>Viridiplantae</taxon>
        <taxon>Chlorophyta</taxon>
        <taxon>core chlorophytes</taxon>
        <taxon>Chlorophyceae</taxon>
        <taxon>CS clade</taxon>
        <taxon>Chlamydomonadales</taxon>
        <taxon>Chlamydomonadales incertae sedis</taxon>
        <taxon>Edaphochlamys</taxon>
    </lineage>
</organism>
<dbReference type="EMBL" id="JAEHOE010000207">
    <property type="protein sequence ID" value="KAG2482689.1"/>
    <property type="molecule type" value="Genomic_DNA"/>
</dbReference>
<evidence type="ECO:0000256" key="1">
    <source>
        <dbReference type="SAM" id="MobiDB-lite"/>
    </source>
</evidence>
<feature type="compositionally biased region" description="Low complexity" evidence="1">
    <location>
        <begin position="142"/>
        <end position="151"/>
    </location>
</feature>
<gene>
    <name evidence="2" type="ORF">HYH03_018395</name>
</gene>
<name>A0A835XM26_9CHLO</name>
<feature type="region of interest" description="Disordered" evidence="1">
    <location>
        <begin position="100"/>
        <end position="160"/>
    </location>
</feature>
<feature type="region of interest" description="Disordered" evidence="1">
    <location>
        <begin position="494"/>
        <end position="686"/>
    </location>
</feature>
<dbReference type="OrthoDB" id="541941at2759"/>
<feature type="compositionally biased region" description="Pro residues" evidence="1">
    <location>
        <begin position="592"/>
        <end position="632"/>
    </location>
</feature>
<evidence type="ECO:0000313" key="3">
    <source>
        <dbReference type="Proteomes" id="UP000612055"/>
    </source>
</evidence>
<feature type="compositionally biased region" description="Pro residues" evidence="1">
    <location>
        <begin position="100"/>
        <end position="112"/>
    </location>
</feature>
<feature type="compositionally biased region" description="Pro residues" evidence="1">
    <location>
        <begin position="639"/>
        <end position="672"/>
    </location>
</feature>
<dbReference type="Proteomes" id="UP000612055">
    <property type="component" value="Unassembled WGS sequence"/>
</dbReference>
<feature type="compositionally biased region" description="Pro residues" evidence="1">
    <location>
        <begin position="494"/>
        <end position="511"/>
    </location>
</feature>
<proteinExistence type="predicted"/>
<accession>A0A835XM26</accession>
<feature type="compositionally biased region" description="Gly residues" evidence="1">
    <location>
        <begin position="115"/>
        <end position="131"/>
    </location>
</feature>
<keyword evidence="3" id="KW-1185">Reference proteome</keyword>
<protein>
    <submittedName>
        <fullName evidence="2">Uncharacterized protein</fullName>
    </submittedName>
</protein>
<feature type="compositionally biased region" description="Pro residues" evidence="1">
    <location>
        <begin position="302"/>
        <end position="331"/>
    </location>
</feature>
<feature type="region of interest" description="Disordered" evidence="1">
    <location>
        <begin position="788"/>
        <end position="824"/>
    </location>
</feature>
<comment type="caution">
    <text evidence="2">The sequence shown here is derived from an EMBL/GenBank/DDBJ whole genome shotgun (WGS) entry which is preliminary data.</text>
</comment>
<feature type="compositionally biased region" description="Pro residues" evidence="1">
    <location>
        <begin position="567"/>
        <end position="580"/>
    </location>
</feature>
<feature type="compositionally biased region" description="Pro residues" evidence="1">
    <location>
        <begin position="991"/>
        <end position="1014"/>
    </location>
</feature>
<feature type="compositionally biased region" description="Pro residues" evidence="1">
    <location>
        <begin position="798"/>
        <end position="811"/>
    </location>
</feature>
<feature type="compositionally biased region" description="Basic residues" evidence="1">
    <location>
        <begin position="581"/>
        <end position="591"/>
    </location>
</feature>
<evidence type="ECO:0000313" key="2">
    <source>
        <dbReference type="EMBL" id="KAG2482689.1"/>
    </source>
</evidence>
<feature type="region of interest" description="Disordered" evidence="1">
    <location>
        <begin position="299"/>
        <end position="340"/>
    </location>
</feature>
<feature type="region of interest" description="Disordered" evidence="1">
    <location>
        <begin position="955"/>
        <end position="1016"/>
    </location>
</feature>
<reference evidence="2" key="1">
    <citation type="journal article" date="2020" name="bioRxiv">
        <title>Comparative genomics of Chlamydomonas.</title>
        <authorList>
            <person name="Craig R.J."/>
            <person name="Hasan A.R."/>
            <person name="Ness R.W."/>
            <person name="Keightley P.D."/>
        </authorList>
    </citation>
    <scope>NUCLEOTIDE SEQUENCE</scope>
    <source>
        <strain evidence="2">CCAP 11/70</strain>
    </source>
</reference>
<feature type="compositionally biased region" description="Pro residues" evidence="1">
    <location>
        <begin position="518"/>
        <end position="559"/>
    </location>
</feature>
<sequence length="1155" mass="118471">MAYALKVSFPTPRRALLTASDGAFSTYTDECPNRFVYGDTGVYDSALEPGFTALYRVFCAATGSEVVFHLTSADPAAPSALLSASLSLPLDPACANPLCGPAPPAEGGPPAPSGEGVGDDGSGPKGAGEGEGSPSPSPSPRPSASGGQSAPAVPPGTTQDFVLAPTAPAFELTVTVVPWRRDLALTLCPERLGRPQGAAFCAERAATIVSFTQWSSIMSDMQAGDLGTLVLAMFLAAYEFGSNNGRPWNYWAIDGGASVVVGRCPAVAVDVANFQIAQQSAIATCDQTLLTLCVGPRQVGARPPPPPPVAVRTPPPPPPKAAKSPPPPPPGGLRLPPFSLPPIARPPPPLPWNVLPGGVSQTWSGRVWTFMPAQVPRDEAAAACAALTAGSRPRLASIPDWRELSAAMTAGLVNVLRAAISTGMFSFCCNDGRPWNNWAAGGAIDTGEVTNGGRCAAVRIDSMAIVYVNSTTTANCNQRIMTLCVADVDGTARPPPPPPVVTKAPPPPPPRVGKKRPPPPPPPPLAKSPPPPSSPPPKAPRESPSPPPPLPVQTAPPPPPRKKKRSPPPPAPPSPPSPPRSPKRWGKKKKPPPPPGPPPPSPNPPPTDFKKAPPPGPPRPPAPPSPPPPYPTWPVIAKSPPPRPPPPASLPPPPPPHPPPPVDTADLPSPPPRKSKNPNPTPSGCDPSAAGYACARSLGQAMRLHWSTGAGGAALSAPPSNPCTQLYNPKRAVMGAVHMMLEAAGTDRLTLAFLASAPGALSPAITAAFGEGGDIVQATYQIRLVPGANETVGGTGASPPPPRRPPPPPPADGASPPSGWEPPDAAWAEDAEALYGPGPWPLGPPQASNWTALRGATWQQPEDPSQLSDLRQWRLQLCFTAIRAPPGILGPQAVLATRWPDERLPPTAARRSRALLAAAGAGEGGSGLRSGSKDWDLDLDLDLEDEGRALLSAGWGQGASGAEEADEEEEGHGRWQGALGRRSLAQAPADYEPPPSLDAPPPRPPSPPPPPWPPGQAILLGRAVAAVLPGGARMALLRRAGQAAGCAALCGAAGMRLGGGPAGGGVYALTGLQYQVAWALTLQQIPPVANALEAGNVVGSWLGPANATFVGRRAAPPPLGGPASPAGCEATSLRYNDGSLRATPCSAMGWCMCWG</sequence>
<dbReference type="AlphaFoldDB" id="A0A835XM26"/>